<reference evidence="1 2" key="1">
    <citation type="submission" date="2015-01" db="EMBL/GenBank/DDBJ databases">
        <title>Evolution of Trichinella species and genotypes.</title>
        <authorList>
            <person name="Korhonen P.K."/>
            <person name="Edoardo P."/>
            <person name="Giuseppe L.R."/>
            <person name="Gasser R.B."/>
        </authorList>
    </citation>
    <scope>NUCLEOTIDE SEQUENCE [LARGE SCALE GENOMIC DNA]</scope>
    <source>
        <strain evidence="1">ISS2496</strain>
    </source>
</reference>
<organism evidence="1 2">
    <name type="scientific">Trichinella patagoniensis</name>
    <dbReference type="NCBI Taxonomy" id="990121"/>
    <lineage>
        <taxon>Eukaryota</taxon>
        <taxon>Metazoa</taxon>
        <taxon>Ecdysozoa</taxon>
        <taxon>Nematoda</taxon>
        <taxon>Enoplea</taxon>
        <taxon>Dorylaimia</taxon>
        <taxon>Trichinellida</taxon>
        <taxon>Trichinellidae</taxon>
        <taxon>Trichinella</taxon>
    </lineage>
</organism>
<sequence length="85" mass="9908">MQKKRNVLYFTVVTDLANRLSVARREKEMKHCFNVVSRWKAVFNEATVEFILGELKVQCSLMRHSMQLNEMFPVTTGSVRSTVQI</sequence>
<evidence type="ECO:0000313" key="2">
    <source>
        <dbReference type="Proteomes" id="UP000054783"/>
    </source>
</evidence>
<proteinExistence type="predicted"/>
<protein>
    <submittedName>
        <fullName evidence="1">Uncharacterized protein</fullName>
    </submittedName>
</protein>
<gene>
    <name evidence="1" type="ORF">T12_6702</name>
</gene>
<accession>A0A0V0ZKT3</accession>
<evidence type="ECO:0000313" key="1">
    <source>
        <dbReference type="EMBL" id="KRY13023.1"/>
    </source>
</evidence>
<dbReference type="Proteomes" id="UP000054783">
    <property type="component" value="Unassembled WGS sequence"/>
</dbReference>
<dbReference type="AlphaFoldDB" id="A0A0V0ZKT3"/>
<name>A0A0V0ZKT3_9BILA</name>
<comment type="caution">
    <text evidence="1">The sequence shown here is derived from an EMBL/GenBank/DDBJ whole genome shotgun (WGS) entry which is preliminary data.</text>
</comment>
<keyword evidence="2" id="KW-1185">Reference proteome</keyword>
<dbReference type="EMBL" id="JYDQ01000149">
    <property type="protein sequence ID" value="KRY13023.1"/>
    <property type="molecule type" value="Genomic_DNA"/>
</dbReference>